<reference evidence="5 6" key="2">
    <citation type="submission" date="2017-02" db="EMBL/GenBank/DDBJ databases">
        <title>A genome survey and senescence transcriptome analysis in Lentinula edodes.</title>
        <authorList>
            <person name="Sakamoto Y."/>
            <person name="Nakade K."/>
            <person name="Sato S."/>
            <person name="Yoshida Y."/>
            <person name="Miyazaki K."/>
            <person name="Natsume S."/>
            <person name="Konno N."/>
        </authorList>
    </citation>
    <scope>NUCLEOTIDE SEQUENCE [LARGE SCALE GENOMIC DNA]</scope>
    <source>
        <strain evidence="5 6">NBRC 111202</strain>
    </source>
</reference>
<reference evidence="5 6" key="1">
    <citation type="submission" date="2016-08" db="EMBL/GenBank/DDBJ databases">
        <authorList>
            <consortium name="Lentinula edodes genome sequencing consortium"/>
            <person name="Sakamoto Y."/>
            <person name="Nakade K."/>
            <person name="Sato S."/>
            <person name="Yoshida Y."/>
            <person name="Miyazaki K."/>
            <person name="Natsume S."/>
            <person name="Konno N."/>
        </authorList>
    </citation>
    <scope>NUCLEOTIDE SEQUENCE [LARGE SCALE GENOMIC DNA]</scope>
    <source>
        <strain evidence="5 6">NBRC 111202</strain>
    </source>
</reference>
<dbReference type="Gene3D" id="3.40.50.720">
    <property type="entry name" value="NAD(P)-binding Rossmann-like Domain"/>
    <property type="match status" value="1"/>
</dbReference>
<keyword evidence="6" id="KW-1185">Reference proteome</keyword>
<feature type="transmembrane region" description="Helical" evidence="3">
    <location>
        <begin position="427"/>
        <end position="445"/>
    </location>
</feature>
<accession>A0A1Q3E710</accession>
<evidence type="ECO:0000313" key="5">
    <source>
        <dbReference type="EMBL" id="GAW03032.1"/>
    </source>
</evidence>
<dbReference type="AlphaFoldDB" id="A0A1Q3E710"/>
<feature type="domain" description="DUF6534" evidence="4">
    <location>
        <begin position="543"/>
        <end position="629"/>
    </location>
</feature>
<keyword evidence="3" id="KW-1133">Transmembrane helix</keyword>
<keyword evidence="3" id="KW-0812">Transmembrane</keyword>
<dbReference type="InterPro" id="IPR002347">
    <property type="entry name" value="SDR_fam"/>
</dbReference>
<dbReference type="SUPFAM" id="SSF51735">
    <property type="entry name" value="NAD(P)-binding Rossmann-fold domains"/>
    <property type="match status" value="1"/>
</dbReference>
<feature type="transmembrane region" description="Helical" evidence="3">
    <location>
        <begin position="457"/>
        <end position="480"/>
    </location>
</feature>
<keyword evidence="1" id="KW-0560">Oxidoreductase</keyword>
<comment type="caution">
    <text evidence="5">The sequence shown here is derived from an EMBL/GenBank/DDBJ whole genome shotgun (WGS) entry which is preliminary data.</text>
</comment>
<dbReference type="PANTHER" id="PTHR43157:SF31">
    <property type="entry name" value="PHOSPHATIDYLINOSITOL-GLYCAN BIOSYNTHESIS CLASS F PROTEIN"/>
    <property type="match status" value="1"/>
</dbReference>
<protein>
    <submittedName>
        <fullName evidence="5">Retinol dehydrogenase 12</fullName>
    </submittedName>
</protein>
<dbReference type="Pfam" id="PF20152">
    <property type="entry name" value="DUF6534"/>
    <property type="match status" value="1"/>
</dbReference>
<evidence type="ECO:0000256" key="1">
    <source>
        <dbReference type="ARBA" id="ARBA00023002"/>
    </source>
</evidence>
<feature type="compositionally biased region" description="Basic and acidic residues" evidence="2">
    <location>
        <begin position="687"/>
        <end position="698"/>
    </location>
</feature>
<feature type="region of interest" description="Disordered" evidence="2">
    <location>
        <begin position="673"/>
        <end position="698"/>
    </location>
</feature>
<gene>
    <name evidence="5" type="ORF">LENED_004720</name>
</gene>
<dbReference type="InterPro" id="IPR036291">
    <property type="entry name" value="NAD(P)-bd_dom_sf"/>
</dbReference>
<dbReference type="PANTHER" id="PTHR43157">
    <property type="entry name" value="PHOSPHATIDYLINOSITOL-GLYCAN BIOSYNTHESIS CLASS F PROTEIN-RELATED"/>
    <property type="match status" value="1"/>
</dbReference>
<feature type="transmembrane region" description="Helical" evidence="3">
    <location>
        <begin position="575"/>
        <end position="598"/>
    </location>
</feature>
<dbReference type="EMBL" id="BDGU01000125">
    <property type="protein sequence ID" value="GAW03032.1"/>
    <property type="molecule type" value="Genomic_DNA"/>
</dbReference>
<evidence type="ECO:0000256" key="3">
    <source>
        <dbReference type="SAM" id="Phobius"/>
    </source>
</evidence>
<dbReference type="PRINTS" id="PR00081">
    <property type="entry name" value="GDHRDH"/>
</dbReference>
<name>A0A1Q3E710_LENED</name>
<dbReference type="GO" id="GO:0016491">
    <property type="term" value="F:oxidoreductase activity"/>
    <property type="evidence" value="ECO:0007669"/>
    <property type="project" value="UniProtKB-KW"/>
</dbReference>
<dbReference type="STRING" id="5353.A0A1Q3E710"/>
<proteinExistence type="predicted"/>
<dbReference type="Proteomes" id="UP000188533">
    <property type="component" value="Unassembled WGS sequence"/>
</dbReference>
<organism evidence="5 6">
    <name type="scientific">Lentinula edodes</name>
    <name type="common">Shiitake mushroom</name>
    <name type="synonym">Lentinus edodes</name>
    <dbReference type="NCBI Taxonomy" id="5353"/>
    <lineage>
        <taxon>Eukaryota</taxon>
        <taxon>Fungi</taxon>
        <taxon>Dikarya</taxon>
        <taxon>Basidiomycota</taxon>
        <taxon>Agaricomycotina</taxon>
        <taxon>Agaricomycetes</taxon>
        <taxon>Agaricomycetidae</taxon>
        <taxon>Agaricales</taxon>
        <taxon>Marasmiineae</taxon>
        <taxon>Omphalotaceae</taxon>
        <taxon>Lentinula</taxon>
    </lineage>
</organism>
<sequence length="698" mass="77420">MGRLTLWRFISEQWQTIKPVEKVDLTGKTVIITGGNAGLGFEAAKHFATMNPGRLIIACRSEEKGKAALSKLSQDTGYTKAEIWTLDLTRFASVREFADRFEREGGRLDILVENAGIIGSTSYEKTEDGYVSILQTNVISPSLHTLLLLPYMIKTAEEHKTKPRIVQVSSDVHYRAMGKKNKKFADQSNIIDALSSLEYHNQTPLNSHYFDTKLLNVFFVRALQARLAKYPSIIIDAVNPGYCYSGFRSSLSGARAFIDHLMEMLVALSTEEGGRQLVWAAVGGSGSEEKLKGGYVSFGKVVEPSDFSISEEGQALEEKYWNQQLDILKGVDPRVKQITLRSLRLCANIEDGLAQRRCLLEDVHPQRAIIILVALEMAYDATLGALEIGILIAGVLFGVITAQVYIHHQCFPNESIWIKHGMVDLMWMIELGHTICVFHAIYFYTVTHFGDKDVIEVLPLSVGAAVVLHGLVLLIVQGFFTYRIALFTGKPHVIPALSGILMLCQALAVYTLSAQLITVATKSLKDFMDKWEWLMFTVLILRAIADVLISGSLVYHLVHSRDGAYGSTVAIVDKLILWSIETGIVTSMLGILSIIFYLTLKNTYAWLALLMLLPKVFSNAMLANMNSRVKLRNMSRSEVDSTGVFALGAFAAVPFGPVSVDVRTEIESDARASTYETSWTENASSTEHADQKKPELTV</sequence>
<dbReference type="Pfam" id="PF00106">
    <property type="entry name" value="adh_short"/>
    <property type="match status" value="1"/>
</dbReference>
<feature type="transmembrane region" description="Helical" evidence="3">
    <location>
        <begin position="604"/>
        <end position="625"/>
    </location>
</feature>
<evidence type="ECO:0000259" key="4">
    <source>
        <dbReference type="Pfam" id="PF20152"/>
    </source>
</evidence>
<dbReference type="InterPro" id="IPR045339">
    <property type="entry name" value="DUF6534"/>
</dbReference>
<feature type="transmembrane region" description="Helical" evidence="3">
    <location>
        <begin position="533"/>
        <end position="555"/>
    </location>
</feature>
<evidence type="ECO:0000256" key="2">
    <source>
        <dbReference type="SAM" id="MobiDB-lite"/>
    </source>
</evidence>
<feature type="compositionally biased region" description="Polar residues" evidence="2">
    <location>
        <begin position="674"/>
        <end position="686"/>
    </location>
</feature>
<feature type="transmembrane region" description="Helical" evidence="3">
    <location>
        <begin position="492"/>
        <end position="513"/>
    </location>
</feature>
<keyword evidence="3" id="KW-0472">Membrane</keyword>
<evidence type="ECO:0000313" key="6">
    <source>
        <dbReference type="Proteomes" id="UP000188533"/>
    </source>
</evidence>
<feature type="transmembrane region" description="Helical" evidence="3">
    <location>
        <begin position="383"/>
        <end position="406"/>
    </location>
</feature>